<proteinExistence type="predicted"/>
<dbReference type="CDD" id="cd07185">
    <property type="entry name" value="OmpA_C-like"/>
    <property type="match status" value="1"/>
</dbReference>
<evidence type="ECO:0000259" key="6">
    <source>
        <dbReference type="PROSITE" id="PS51123"/>
    </source>
</evidence>
<dbReference type="AlphaFoldDB" id="A0A6J5DM18"/>
<evidence type="ECO:0000256" key="2">
    <source>
        <dbReference type="ARBA" id="ARBA00023136"/>
    </source>
</evidence>
<dbReference type="PANTHER" id="PTHR30329">
    <property type="entry name" value="STATOR ELEMENT OF FLAGELLAR MOTOR COMPLEX"/>
    <property type="match status" value="1"/>
</dbReference>
<keyword evidence="5" id="KW-0732">Signal</keyword>
<evidence type="ECO:0000256" key="3">
    <source>
        <dbReference type="ARBA" id="ARBA00023237"/>
    </source>
</evidence>
<keyword evidence="8" id="KW-1185">Reference proteome</keyword>
<dbReference type="Pfam" id="PF00691">
    <property type="entry name" value="OmpA"/>
    <property type="match status" value="1"/>
</dbReference>
<comment type="subcellular location">
    <subcellularLocation>
        <location evidence="1">Cell outer membrane</location>
    </subcellularLocation>
</comment>
<evidence type="ECO:0000256" key="5">
    <source>
        <dbReference type="SAM" id="SignalP"/>
    </source>
</evidence>
<keyword evidence="3" id="KW-0998">Cell outer membrane</keyword>
<evidence type="ECO:0000313" key="8">
    <source>
        <dbReference type="Proteomes" id="UP000494363"/>
    </source>
</evidence>
<keyword evidence="2 4" id="KW-0472">Membrane</keyword>
<dbReference type="EMBL" id="CADIKH010000010">
    <property type="protein sequence ID" value="CAB3755128.1"/>
    <property type="molecule type" value="Genomic_DNA"/>
</dbReference>
<organism evidence="7 8">
    <name type="scientific">Paraburkholderia humisilvae</name>
    <dbReference type="NCBI Taxonomy" id="627669"/>
    <lineage>
        <taxon>Bacteria</taxon>
        <taxon>Pseudomonadati</taxon>
        <taxon>Pseudomonadota</taxon>
        <taxon>Betaproteobacteria</taxon>
        <taxon>Burkholderiales</taxon>
        <taxon>Burkholderiaceae</taxon>
        <taxon>Paraburkholderia</taxon>
    </lineage>
</organism>
<dbReference type="Gene3D" id="3.30.1330.60">
    <property type="entry name" value="OmpA-like domain"/>
    <property type="match status" value="1"/>
</dbReference>
<sequence>MKYSLITVACAALLAGCSASATRDQLQVQNPSVLQTGFGATQDNAAGAATSQWLDTYRGADNHQLADTVQKRLQALGARKDNYFGAKAQCWVDAAQQERGQFNHWGFIEEALREADRLTTSLETGNGLVADNPELRTATVVRPDVWQKILAAKAAPQFPTCIEAQRLTACSEVEMMHAGHEAWTRDFTGSAQRVDRVTQTLPGIDVALDACKPPPPPPPKIEPKMTLQGDTTFRFDRGDVAGMLPDGRARLDRLIEDLKRVDDVTTIGIEGYTDRIGSDAYNRQLSKQRADSVRHYLQQGGVGVPMTARGHGKADPVVQCDERDRQQLIECLAPNRRVEMNFMRTSPAGGDHEPLTER</sequence>
<evidence type="ECO:0000256" key="1">
    <source>
        <dbReference type="ARBA" id="ARBA00004442"/>
    </source>
</evidence>
<dbReference type="Proteomes" id="UP000494363">
    <property type="component" value="Unassembled WGS sequence"/>
</dbReference>
<dbReference type="GO" id="GO:0009279">
    <property type="term" value="C:cell outer membrane"/>
    <property type="evidence" value="ECO:0007669"/>
    <property type="project" value="UniProtKB-SubCell"/>
</dbReference>
<dbReference type="PROSITE" id="PS51123">
    <property type="entry name" value="OMPA_2"/>
    <property type="match status" value="1"/>
</dbReference>
<gene>
    <name evidence="7" type="primary">ompA_3</name>
    <name evidence="7" type="ORF">LMG29542_02510</name>
</gene>
<evidence type="ECO:0000256" key="4">
    <source>
        <dbReference type="PROSITE-ProRule" id="PRU00473"/>
    </source>
</evidence>
<dbReference type="InterPro" id="IPR006664">
    <property type="entry name" value="OMP_bac"/>
</dbReference>
<dbReference type="PRINTS" id="PR01021">
    <property type="entry name" value="OMPADOMAIN"/>
</dbReference>
<accession>A0A6J5DM18</accession>
<dbReference type="InterPro" id="IPR006665">
    <property type="entry name" value="OmpA-like"/>
</dbReference>
<dbReference type="InterPro" id="IPR050330">
    <property type="entry name" value="Bact_OuterMem_StrucFunc"/>
</dbReference>
<reference evidence="7 8" key="1">
    <citation type="submission" date="2020-04" db="EMBL/GenBank/DDBJ databases">
        <authorList>
            <person name="De Canck E."/>
        </authorList>
    </citation>
    <scope>NUCLEOTIDE SEQUENCE [LARGE SCALE GENOMIC DNA]</scope>
    <source>
        <strain evidence="7 8">LMG 29542</strain>
    </source>
</reference>
<feature type="chain" id="PRO_5027099828" evidence="5">
    <location>
        <begin position="22"/>
        <end position="358"/>
    </location>
</feature>
<feature type="domain" description="OmpA-like" evidence="6">
    <location>
        <begin position="220"/>
        <end position="346"/>
    </location>
</feature>
<dbReference type="InterPro" id="IPR036737">
    <property type="entry name" value="OmpA-like_sf"/>
</dbReference>
<protein>
    <submittedName>
        <fullName evidence="7">Outer membrane protein A</fullName>
    </submittedName>
</protein>
<feature type="signal peptide" evidence="5">
    <location>
        <begin position="1"/>
        <end position="21"/>
    </location>
</feature>
<dbReference type="RefSeq" id="WP_175226776.1">
    <property type="nucleotide sequence ID" value="NZ_CADIKH010000010.1"/>
</dbReference>
<name>A0A6J5DM18_9BURK</name>
<dbReference type="PANTHER" id="PTHR30329:SF21">
    <property type="entry name" value="LIPOPROTEIN YIAD-RELATED"/>
    <property type="match status" value="1"/>
</dbReference>
<evidence type="ECO:0000313" key="7">
    <source>
        <dbReference type="EMBL" id="CAB3755128.1"/>
    </source>
</evidence>
<dbReference type="SUPFAM" id="SSF103088">
    <property type="entry name" value="OmpA-like"/>
    <property type="match status" value="1"/>
</dbReference>
<dbReference type="PROSITE" id="PS51257">
    <property type="entry name" value="PROKAR_LIPOPROTEIN"/>
    <property type="match status" value="1"/>
</dbReference>